<evidence type="ECO:0000313" key="1">
    <source>
        <dbReference type="EMBL" id="KAF2475904.1"/>
    </source>
</evidence>
<accession>A0ACB6R9F1</accession>
<comment type="caution">
    <text evidence="1">The sequence shown here is derived from an EMBL/GenBank/DDBJ whole genome shotgun (WGS) entry which is preliminary data.</text>
</comment>
<organism evidence="1 2">
    <name type="scientific">Lindgomyces ingoldianus</name>
    <dbReference type="NCBI Taxonomy" id="673940"/>
    <lineage>
        <taxon>Eukaryota</taxon>
        <taxon>Fungi</taxon>
        <taxon>Dikarya</taxon>
        <taxon>Ascomycota</taxon>
        <taxon>Pezizomycotina</taxon>
        <taxon>Dothideomycetes</taxon>
        <taxon>Pleosporomycetidae</taxon>
        <taxon>Pleosporales</taxon>
        <taxon>Lindgomycetaceae</taxon>
        <taxon>Lindgomyces</taxon>
    </lineage>
</organism>
<protein>
    <submittedName>
        <fullName evidence="1">Uncharacterized protein</fullName>
    </submittedName>
</protein>
<dbReference type="Proteomes" id="UP000799755">
    <property type="component" value="Unassembled WGS sequence"/>
</dbReference>
<proteinExistence type="predicted"/>
<evidence type="ECO:0000313" key="2">
    <source>
        <dbReference type="Proteomes" id="UP000799755"/>
    </source>
</evidence>
<gene>
    <name evidence="1" type="ORF">BDR25DRAFT_253533</name>
</gene>
<sequence>MQTMKTWGGLGGGPSATHHTVAQWDEDYAPRQEYEPFQIQQPRERGPKRNIFWTAIWEWWLLEISCLTLSVAALVGIVILLDKYDNKPLKDWPWSISPNSVLAVFSTIIKTLALLPIADCIGQLKWTWFARGQPLPLLDFEIFDSASRGILGSIFLLFRLRFMHIASLGCIVTILAIAIDPLTQQALSQPTRSIPVPTGTATIPRAQNYSLSMDALQDGDDYISAPNSLIGAMYIGLYTPLDQEVAFPNPDCSTGNCTWTNYKSLGICQETKDVTKQRDSICSPCTGKNASATQSCHYACDMSTTFLNVSALRSQTLTRYSTEGLPENVSLSLGFEDIVWPVADVLMNYRNNFSSVGEKPDKSTSMYETVFYFCMQEFSSGEESGRPMTRMVNSTKRTTNRTVEAIGNRYTFMPQLTIHDDNTKEGETGEYTVEPEALLALSIAMYKAFQGGVSWADIITGTTEVGRVLGTIVDQSPKPTSRAQNDYTKIPEIMENVARALSNDLKIHPGNGTKVVVHDGTVLALESYISVTWPWLSLLFATVPLSILLLGLTMIRSANTHTTVWKTSSLPVLQILGQGVRGDLGKVEGIGKMEMRAEYVKVELEQRGGGWGLVSR</sequence>
<keyword evidence="2" id="KW-1185">Reference proteome</keyword>
<dbReference type="EMBL" id="MU003495">
    <property type="protein sequence ID" value="KAF2475904.1"/>
    <property type="molecule type" value="Genomic_DNA"/>
</dbReference>
<name>A0ACB6R9F1_9PLEO</name>
<reference evidence="1" key="1">
    <citation type="journal article" date="2020" name="Stud. Mycol.">
        <title>101 Dothideomycetes genomes: a test case for predicting lifestyles and emergence of pathogens.</title>
        <authorList>
            <person name="Haridas S."/>
            <person name="Albert R."/>
            <person name="Binder M."/>
            <person name="Bloem J."/>
            <person name="Labutti K."/>
            <person name="Salamov A."/>
            <person name="Andreopoulos B."/>
            <person name="Baker S."/>
            <person name="Barry K."/>
            <person name="Bills G."/>
            <person name="Bluhm B."/>
            <person name="Cannon C."/>
            <person name="Castanera R."/>
            <person name="Culley D."/>
            <person name="Daum C."/>
            <person name="Ezra D."/>
            <person name="Gonzalez J."/>
            <person name="Henrissat B."/>
            <person name="Kuo A."/>
            <person name="Liang C."/>
            <person name="Lipzen A."/>
            <person name="Lutzoni F."/>
            <person name="Magnuson J."/>
            <person name="Mondo S."/>
            <person name="Nolan M."/>
            <person name="Ohm R."/>
            <person name="Pangilinan J."/>
            <person name="Park H.-J."/>
            <person name="Ramirez L."/>
            <person name="Alfaro M."/>
            <person name="Sun H."/>
            <person name="Tritt A."/>
            <person name="Yoshinaga Y."/>
            <person name="Zwiers L.-H."/>
            <person name="Turgeon B."/>
            <person name="Goodwin S."/>
            <person name="Spatafora J."/>
            <person name="Crous P."/>
            <person name="Grigoriev I."/>
        </authorList>
    </citation>
    <scope>NUCLEOTIDE SEQUENCE</scope>
    <source>
        <strain evidence="1">ATCC 200398</strain>
    </source>
</reference>